<keyword evidence="1" id="KW-0812">Transmembrane</keyword>
<proteinExistence type="predicted"/>
<evidence type="ECO:0000313" key="2">
    <source>
        <dbReference type="EMBL" id="SIT27886.1"/>
    </source>
</evidence>
<keyword evidence="1" id="KW-1133">Transmembrane helix</keyword>
<dbReference type="STRING" id="477680.SAMN05421788_107340"/>
<protein>
    <submittedName>
        <fullName evidence="2">Uncharacterized protein</fullName>
    </submittedName>
</protein>
<keyword evidence="1" id="KW-0472">Membrane</keyword>
<name>A0A1N7QYF5_9BACT</name>
<dbReference type="AlphaFoldDB" id="A0A1N7QYF5"/>
<keyword evidence="3" id="KW-1185">Reference proteome</keyword>
<reference evidence="3" key="1">
    <citation type="submission" date="2017-01" db="EMBL/GenBank/DDBJ databases">
        <authorList>
            <person name="Varghese N."/>
            <person name="Submissions S."/>
        </authorList>
    </citation>
    <scope>NUCLEOTIDE SEQUENCE [LARGE SCALE GENOMIC DNA]</scope>
    <source>
        <strain evidence="3">DSM 21054</strain>
    </source>
</reference>
<feature type="transmembrane region" description="Helical" evidence="1">
    <location>
        <begin position="9"/>
        <end position="30"/>
    </location>
</feature>
<sequence length="142" mass="15846">MNKRLVKRIALAIATVFLMLVIVLGIHIYVVTRPQPPDEHTIIMARIDIKQDIHQSDVDKITACLYKQKGVNHVLVNPESKIAVFTFFALQNNGDNIVNNFKATSGYKAERNLPSKEELKSGCPVSSNSVSGRLAAYLKHVF</sequence>
<organism evidence="2 3">
    <name type="scientific">Filimonas lacunae</name>
    <dbReference type="NCBI Taxonomy" id="477680"/>
    <lineage>
        <taxon>Bacteria</taxon>
        <taxon>Pseudomonadati</taxon>
        <taxon>Bacteroidota</taxon>
        <taxon>Chitinophagia</taxon>
        <taxon>Chitinophagales</taxon>
        <taxon>Chitinophagaceae</taxon>
        <taxon>Filimonas</taxon>
    </lineage>
</organism>
<accession>A0A1N7QYF5</accession>
<gene>
    <name evidence="2" type="ORF">SAMN05421788_107340</name>
</gene>
<evidence type="ECO:0000313" key="3">
    <source>
        <dbReference type="Proteomes" id="UP000186917"/>
    </source>
</evidence>
<dbReference type="EMBL" id="FTOR01000007">
    <property type="protein sequence ID" value="SIT27886.1"/>
    <property type="molecule type" value="Genomic_DNA"/>
</dbReference>
<evidence type="ECO:0000256" key="1">
    <source>
        <dbReference type="SAM" id="Phobius"/>
    </source>
</evidence>
<dbReference type="Proteomes" id="UP000186917">
    <property type="component" value="Unassembled WGS sequence"/>
</dbReference>